<dbReference type="InterPro" id="IPR042208">
    <property type="entry name" value="D-ser_dehydrat-like_sf"/>
</dbReference>
<evidence type="ECO:0000256" key="12">
    <source>
        <dbReference type="ARBA" id="ARBA00069616"/>
    </source>
</evidence>
<name>A0A433CY25_9FUNG</name>
<evidence type="ECO:0000256" key="10">
    <source>
        <dbReference type="ARBA" id="ARBA00055764"/>
    </source>
</evidence>
<keyword evidence="6" id="KW-0862">Zinc</keyword>
<dbReference type="PANTHER" id="PTHR28004:SF2">
    <property type="entry name" value="D-SERINE DEHYDRATASE"/>
    <property type="match status" value="1"/>
</dbReference>
<evidence type="ECO:0000256" key="2">
    <source>
        <dbReference type="ARBA" id="ARBA00001947"/>
    </source>
</evidence>
<comment type="function">
    <text evidence="10">Catalyzes the conversion of D-serine to pyruvate and ammonia. May play a role in D-serine detoxification.</text>
</comment>
<accession>A0A433CY25</accession>
<dbReference type="SUPFAM" id="SSF51419">
    <property type="entry name" value="PLP-binding barrel"/>
    <property type="match status" value="1"/>
</dbReference>
<evidence type="ECO:0000256" key="7">
    <source>
        <dbReference type="ARBA" id="ARBA00022898"/>
    </source>
</evidence>
<dbReference type="Gene3D" id="2.40.37.20">
    <property type="entry name" value="D-serine dehydratase-like domain"/>
    <property type="match status" value="1"/>
</dbReference>
<dbReference type="Pfam" id="PF14031">
    <property type="entry name" value="D-ser_dehydrat"/>
    <property type="match status" value="1"/>
</dbReference>
<dbReference type="InterPro" id="IPR051466">
    <property type="entry name" value="D-amino_acid_metab_enzyme"/>
</dbReference>
<dbReference type="GO" id="GO:0009636">
    <property type="term" value="P:response to toxic substance"/>
    <property type="evidence" value="ECO:0007669"/>
    <property type="project" value="UniProtKB-KW"/>
</dbReference>
<dbReference type="GO" id="GO:0036088">
    <property type="term" value="P:D-serine catabolic process"/>
    <property type="evidence" value="ECO:0007669"/>
    <property type="project" value="TreeGrafter"/>
</dbReference>
<keyword evidence="17" id="KW-1185">Reference proteome</keyword>
<evidence type="ECO:0000313" key="17">
    <source>
        <dbReference type="Proteomes" id="UP000268093"/>
    </source>
</evidence>
<comment type="similarity">
    <text evidence="3">Belongs to the DSD1 family.</text>
</comment>
<reference evidence="16 17" key="1">
    <citation type="journal article" date="2018" name="New Phytol.">
        <title>Phylogenomics of Endogonaceae and evolution of mycorrhizas within Mucoromycota.</title>
        <authorList>
            <person name="Chang Y."/>
            <person name="Desiro A."/>
            <person name="Na H."/>
            <person name="Sandor L."/>
            <person name="Lipzen A."/>
            <person name="Clum A."/>
            <person name="Barry K."/>
            <person name="Grigoriev I.V."/>
            <person name="Martin F.M."/>
            <person name="Stajich J.E."/>
            <person name="Smith M.E."/>
            <person name="Bonito G."/>
            <person name="Spatafora J.W."/>
        </authorList>
    </citation>
    <scope>NUCLEOTIDE SEQUENCE [LARGE SCALE GENOMIC DNA]</scope>
    <source>
        <strain evidence="16 17">GMNB39</strain>
    </source>
</reference>
<gene>
    <name evidence="16" type="ORF">BC936DRAFT_137109</name>
</gene>
<evidence type="ECO:0000256" key="6">
    <source>
        <dbReference type="ARBA" id="ARBA00022833"/>
    </source>
</evidence>
<comment type="cofactor">
    <cofactor evidence="2">
        <name>Zn(2+)</name>
        <dbReference type="ChEBI" id="CHEBI:29105"/>
    </cofactor>
</comment>
<keyword evidence="4" id="KW-0216">Detoxification</keyword>
<dbReference type="OrthoDB" id="20198at2759"/>
<keyword evidence="5" id="KW-0479">Metal-binding</keyword>
<feature type="compositionally biased region" description="Polar residues" evidence="14">
    <location>
        <begin position="260"/>
        <end position="270"/>
    </location>
</feature>
<dbReference type="PANTHER" id="PTHR28004">
    <property type="entry name" value="ZGC:162816-RELATED"/>
    <property type="match status" value="1"/>
</dbReference>
<sequence>MTSTALPPQTTSTLFPVNFSVPSKEWLREQLVGKKLSEIRTPALVVDRFVVERNGREMRETAQKLGLRLRVHVKTHKTIEGTELQLGDGVTGIVVSTMAEAHYLINSHLVASGKLQDVILGIPISPDKLAEAHDLSRRIPRFHVLVDHISSLEAIEAYCVAREEEGEKNVKFSVWLKVDGGYSRAGVPPTNPSSLHLAQRLHTSPHTTFQGIYTHSGHSYSSTSPLESLEFLHQERDLSLSFRSTLLASGIPVPHISIGATPSVTSASQESSEDLRETSKSRWEGVTELHAGNFIFMDRQQIRTRAAIRGEADCAVTVLTRVLSMYPDRGTILVDAGALAMSKDSTMQGGYGQVLGTRGEDGEDGWTLTKISQEHGIMSGLRTAEEWEEVKVGEVMRVVPNHACLTAACFPFYVVVDGRGREATRGGVREREGQGEVEELVVVDVWVPVRGW</sequence>
<organism evidence="16 17">
    <name type="scientific">Jimgerdemannia flammicorona</name>
    <dbReference type="NCBI Taxonomy" id="994334"/>
    <lineage>
        <taxon>Eukaryota</taxon>
        <taxon>Fungi</taxon>
        <taxon>Fungi incertae sedis</taxon>
        <taxon>Mucoromycota</taxon>
        <taxon>Mucoromycotina</taxon>
        <taxon>Endogonomycetes</taxon>
        <taxon>Endogonales</taxon>
        <taxon>Endogonaceae</taxon>
        <taxon>Jimgerdemannia</taxon>
    </lineage>
</organism>
<comment type="caution">
    <text evidence="16">The sequence shown here is derived from an EMBL/GenBank/DDBJ whole genome shotgun (WGS) entry which is preliminary data.</text>
</comment>
<keyword evidence="8" id="KW-0456">Lyase</keyword>
<evidence type="ECO:0000259" key="15">
    <source>
        <dbReference type="SMART" id="SM01119"/>
    </source>
</evidence>
<evidence type="ECO:0000256" key="3">
    <source>
        <dbReference type="ARBA" id="ARBA00005323"/>
    </source>
</evidence>
<dbReference type="FunFam" id="3.20.20.10:FF:000016">
    <property type="entry name" value="D-serine dehydratase"/>
    <property type="match status" value="1"/>
</dbReference>
<protein>
    <recommendedName>
        <fullName evidence="12">D-serine dehydratase</fullName>
        <ecNumber evidence="11">4.3.1.18</ecNumber>
    </recommendedName>
    <alternativeName>
        <fullName evidence="13">D-serine deaminase</fullName>
    </alternativeName>
</protein>
<evidence type="ECO:0000256" key="11">
    <source>
        <dbReference type="ARBA" id="ARBA00066349"/>
    </source>
</evidence>
<feature type="domain" description="D-serine dehydratase-like" evidence="15">
    <location>
        <begin position="315"/>
        <end position="417"/>
    </location>
</feature>
<dbReference type="InterPro" id="IPR026956">
    <property type="entry name" value="D-ser_dehydrat-like_dom"/>
</dbReference>
<comment type="cofactor">
    <cofactor evidence="1">
        <name>pyridoxal 5'-phosphate</name>
        <dbReference type="ChEBI" id="CHEBI:597326"/>
    </cofactor>
</comment>
<evidence type="ECO:0000313" key="16">
    <source>
        <dbReference type="EMBL" id="RUP43479.1"/>
    </source>
</evidence>
<dbReference type="Pfam" id="PF01168">
    <property type="entry name" value="Ala_racemase_N"/>
    <property type="match status" value="1"/>
</dbReference>
<evidence type="ECO:0000256" key="14">
    <source>
        <dbReference type="SAM" id="MobiDB-lite"/>
    </source>
</evidence>
<dbReference type="SMART" id="SM01119">
    <property type="entry name" value="D-ser_dehydrat"/>
    <property type="match status" value="1"/>
</dbReference>
<evidence type="ECO:0000256" key="4">
    <source>
        <dbReference type="ARBA" id="ARBA00022575"/>
    </source>
</evidence>
<evidence type="ECO:0000256" key="1">
    <source>
        <dbReference type="ARBA" id="ARBA00001933"/>
    </source>
</evidence>
<dbReference type="GO" id="GO:0008721">
    <property type="term" value="F:D-serine ammonia-lyase activity"/>
    <property type="evidence" value="ECO:0007669"/>
    <property type="project" value="UniProtKB-EC"/>
</dbReference>
<dbReference type="Proteomes" id="UP000268093">
    <property type="component" value="Unassembled WGS sequence"/>
</dbReference>
<comment type="catalytic activity">
    <reaction evidence="9">
        <text>D-serine = pyruvate + NH4(+)</text>
        <dbReference type="Rhea" id="RHEA:13977"/>
        <dbReference type="ChEBI" id="CHEBI:15361"/>
        <dbReference type="ChEBI" id="CHEBI:28938"/>
        <dbReference type="ChEBI" id="CHEBI:35247"/>
        <dbReference type="EC" id="4.3.1.18"/>
    </reaction>
    <physiologicalReaction direction="left-to-right" evidence="9">
        <dbReference type="Rhea" id="RHEA:13978"/>
    </physiologicalReaction>
</comment>
<dbReference type="GO" id="GO:0046872">
    <property type="term" value="F:metal ion binding"/>
    <property type="evidence" value="ECO:0007669"/>
    <property type="project" value="UniProtKB-KW"/>
</dbReference>
<evidence type="ECO:0000256" key="13">
    <source>
        <dbReference type="ARBA" id="ARBA00075219"/>
    </source>
</evidence>
<feature type="region of interest" description="Disordered" evidence="14">
    <location>
        <begin position="259"/>
        <end position="279"/>
    </location>
</feature>
<proteinExistence type="inferred from homology"/>
<dbReference type="Gene3D" id="3.20.20.10">
    <property type="entry name" value="Alanine racemase"/>
    <property type="match status" value="1"/>
</dbReference>
<keyword evidence="7" id="KW-0663">Pyridoxal phosphate</keyword>
<dbReference type="AlphaFoldDB" id="A0A433CY25"/>
<dbReference type="EMBL" id="RBNI01010893">
    <property type="protein sequence ID" value="RUP43479.1"/>
    <property type="molecule type" value="Genomic_DNA"/>
</dbReference>
<evidence type="ECO:0000256" key="5">
    <source>
        <dbReference type="ARBA" id="ARBA00022723"/>
    </source>
</evidence>
<dbReference type="InterPro" id="IPR029066">
    <property type="entry name" value="PLP-binding_barrel"/>
</dbReference>
<dbReference type="EC" id="4.3.1.18" evidence="11"/>
<evidence type="ECO:0000256" key="8">
    <source>
        <dbReference type="ARBA" id="ARBA00023239"/>
    </source>
</evidence>
<dbReference type="InterPro" id="IPR001608">
    <property type="entry name" value="Ala_racemase_N"/>
</dbReference>
<evidence type="ECO:0000256" key="9">
    <source>
        <dbReference type="ARBA" id="ARBA00051198"/>
    </source>
</evidence>